<dbReference type="OrthoDB" id="5115907at2"/>
<feature type="transmembrane region" description="Helical" evidence="2">
    <location>
        <begin position="96"/>
        <end position="117"/>
    </location>
</feature>
<name>A0A3A5M973_9MICO</name>
<accession>A0A3A5M973</accession>
<feature type="compositionally biased region" description="Low complexity" evidence="1">
    <location>
        <begin position="161"/>
        <end position="172"/>
    </location>
</feature>
<feature type="transmembrane region" description="Helical" evidence="2">
    <location>
        <begin position="35"/>
        <end position="59"/>
    </location>
</feature>
<dbReference type="Proteomes" id="UP000272015">
    <property type="component" value="Unassembled WGS sequence"/>
</dbReference>
<keyword evidence="2" id="KW-0812">Transmembrane</keyword>
<feature type="transmembrane region" description="Helical" evidence="2">
    <location>
        <begin position="7"/>
        <end position="29"/>
    </location>
</feature>
<keyword evidence="2" id="KW-1133">Transmembrane helix</keyword>
<evidence type="ECO:0000256" key="1">
    <source>
        <dbReference type="SAM" id="MobiDB-lite"/>
    </source>
</evidence>
<feature type="compositionally biased region" description="Basic and acidic residues" evidence="1">
    <location>
        <begin position="173"/>
        <end position="189"/>
    </location>
</feature>
<organism evidence="3 4">
    <name type="scientific">Cryobacterium melibiosiphilum</name>
    <dbReference type="NCBI Taxonomy" id="995039"/>
    <lineage>
        <taxon>Bacteria</taxon>
        <taxon>Bacillati</taxon>
        <taxon>Actinomycetota</taxon>
        <taxon>Actinomycetes</taxon>
        <taxon>Micrococcales</taxon>
        <taxon>Microbacteriaceae</taxon>
        <taxon>Cryobacterium</taxon>
    </lineage>
</organism>
<feature type="region of interest" description="Disordered" evidence="1">
    <location>
        <begin position="135"/>
        <end position="189"/>
    </location>
</feature>
<dbReference type="RefSeq" id="WP_119976664.1">
    <property type="nucleotide sequence ID" value="NZ_JBHSQA010000002.1"/>
</dbReference>
<comment type="caution">
    <text evidence="3">The sequence shown here is derived from an EMBL/GenBank/DDBJ whole genome shotgun (WGS) entry which is preliminary data.</text>
</comment>
<reference evidence="3 4" key="1">
    <citation type="submission" date="2018-09" db="EMBL/GenBank/DDBJ databases">
        <title>Novel species of Cryobacterium.</title>
        <authorList>
            <person name="Liu Q."/>
            <person name="Xin Y.-H."/>
        </authorList>
    </citation>
    <scope>NUCLEOTIDE SEQUENCE [LARGE SCALE GENOMIC DNA]</scope>
    <source>
        <strain evidence="3 4">Hh39</strain>
    </source>
</reference>
<dbReference type="AlphaFoldDB" id="A0A3A5M973"/>
<evidence type="ECO:0000313" key="3">
    <source>
        <dbReference type="EMBL" id="RJT84670.1"/>
    </source>
</evidence>
<keyword evidence="2" id="KW-0472">Membrane</keyword>
<gene>
    <name evidence="3" type="ORF">D6T64_21200</name>
</gene>
<dbReference type="EMBL" id="QZVS01000097">
    <property type="protein sequence ID" value="RJT84670.1"/>
    <property type="molecule type" value="Genomic_DNA"/>
</dbReference>
<sequence>MIIRRIFYSWQFAAVAVLPLWLLIGSAIFGTGGWAVLGVFFGAVALGLSLLVVALLVYARKEVRSTRMVSWADVGVLTLWHALIIGIGFAESASGWLSVLVVFIGIGAFWFALWELYDAARKRMRAMIDLVEQQARPPAGTSRQGPLSFPNMPTMPNMPGSASSPQSSAPRPARTDPEVIVIKEKPTQP</sequence>
<evidence type="ECO:0000313" key="4">
    <source>
        <dbReference type="Proteomes" id="UP000272015"/>
    </source>
</evidence>
<feature type="transmembrane region" description="Helical" evidence="2">
    <location>
        <begin position="71"/>
        <end position="90"/>
    </location>
</feature>
<evidence type="ECO:0000256" key="2">
    <source>
        <dbReference type="SAM" id="Phobius"/>
    </source>
</evidence>
<keyword evidence="4" id="KW-1185">Reference proteome</keyword>
<proteinExistence type="predicted"/>
<protein>
    <submittedName>
        <fullName evidence="3">MFS transporter</fullName>
    </submittedName>
</protein>